<keyword evidence="1" id="KW-0472">Membrane</keyword>
<evidence type="ECO:0000313" key="2">
    <source>
        <dbReference type="EMBL" id="ALQ39306.1"/>
    </source>
</evidence>
<evidence type="ECO:0000313" key="3">
    <source>
        <dbReference type="Proteomes" id="UP000063275"/>
    </source>
</evidence>
<keyword evidence="1" id="KW-1133">Transmembrane helix</keyword>
<evidence type="ECO:0000256" key="1">
    <source>
        <dbReference type="SAM" id="Phobius"/>
    </source>
</evidence>
<keyword evidence="1" id="KW-0812">Transmembrane</keyword>
<sequence length="154" mass="17485">MNKETKNEKYTEVWGDTVVLKELLYSCIIGVFLTMGMFFLGQKIFHSFENIEKSLANGYALLIGVIGCIVSGAICAKLFRPKRTVEEKFEFENIENILESAGITLEEEREALSKLDSETIKELEDLELYALLALIPEDSKNYKKEYKEKAKGGV</sequence>
<dbReference type="Proteomes" id="UP000063275">
    <property type="component" value="Chromosome"/>
</dbReference>
<feature type="transmembrane region" description="Helical" evidence="1">
    <location>
        <begin position="23"/>
        <end position="40"/>
    </location>
</feature>
<proteinExistence type="predicted"/>
<dbReference type="OrthoDB" id="4808534at2"/>
<dbReference type="RefSeq" id="WP_005917324.1">
    <property type="nucleotide sequence ID" value="NZ_ATKF01000020.1"/>
</dbReference>
<dbReference type="EMBL" id="CP013331">
    <property type="protein sequence ID" value="ALQ39306.1"/>
    <property type="molecule type" value="Genomic_DNA"/>
</dbReference>
<accession>A0A0S2ZKE6</accession>
<protein>
    <submittedName>
        <fullName evidence="2">Uncharacterized protein</fullName>
    </submittedName>
</protein>
<gene>
    <name evidence="2" type="ORF">RN87_01690</name>
</gene>
<reference evidence="2 3" key="1">
    <citation type="submission" date="2015-11" db="EMBL/GenBank/DDBJ databases">
        <authorList>
            <person name="Zhang Y."/>
            <person name="Guo Z."/>
        </authorList>
    </citation>
    <scope>NUCLEOTIDE SEQUENCE [LARGE SCALE GENOMIC DNA]</scope>
    <source>
        <strain evidence="2 3">ChDC F174</strain>
    </source>
</reference>
<organism evidence="2">
    <name type="scientific">Fusobacterium hwasookii ChDC F174</name>
    <dbReference type="NCBI Taxonomy" id="1307442"/>
    <lineage>
        <taxon>Bacteria</taxon>
        <taxon>Fusobacteriati</taxon>
        <taxon>Fusobacteriota</taxon>
        <taxon>Fusobacteriia</taxon>
        <taxon>Fusobacteriales</taxon>
        <taxon>Fusobacteriaceae</taxon>
        <taxon>Fusobacterium</taxon>
    </lineage>
</organism>
<dbReference type="KEGG" id="fhw:RN87_01690"/>
<feature type="transmembrane region" description="Helical" evidence="1">
    <location>
        <begin position="60"/>
        <end position="79"/>
    </location>
</feature>
<dbReference type="AlphaFoldDB" id="A0A0S2ZKE6"/>
<name>A0A0S2ZKE6_9FUSO</name>